<dbReference type="GO" id="GO:0051287">
    <property type="term" value="F:NAD binding"/>
    <property type="evidence" value="ECO:0007669"/>
    <property type="project" value="InterPro"/>
</dbReference>
<reference evidence="2" key="1">
    <citation type="submission" date="2018-05" db="EMBL/GenBank/DDBJ databases">
        <authorList>
            <person name="Lanie J.A."/>
            <person name="Ng W.-L."/>
            <person name="Kazmierczak K.M."/>
            <person name="Andrzejewski T.M."/>
            <person name="Davidsen T.M."/>
            <person name="Wayne K.J."/>
            <person name="Tettelin H."/>
            <person name="Glass J.I."/>
            <person name="Rusch D."/>
            <person name="Podicherti R."/>
            <person name="Tsui H.-C.T."/>
            <person name="Winkler M.E."/>
        </authorList>
    </citation>
    <scope>NUCLEOTIDE SEQUENCE</scope>
</reference>
<proteinExistence type="predicted"/>
<accession>A0A382TJI9</accession>
<evidence type="ECO:0000313" key="2">
    <source>
        <dbReference type="EMBL" id="SVD21932.1"/>
    </source>
</evidence>
<sequence>MDEWTPRVAVTPPAFCKSQSLKTELLGHFPNAVFNEKDRYLSGSALVDFLTNADAALIGRDPINTELISSLPKLRMISKYGVGLDNLDPEAISRAGIELRVTSGTNRRSVAELALGFMIGL</sequence>
<dbReference type="EMBL" id="UINC01136894">
    <property type="protein sequence ID" value="SVD21932.1"/>
    <property type="molecule type" value="Genomic_DNA"/>
</dbReference>
<dbReference type="GO" id="GO:0016616">
    <property type="term" value="F:oxidoreductase activity, acting on the CH-OH group of donors, NAD or NADP as acceptor"/>
    <property type="evidence" value="ECO:0007669"/>
    <property type="project" value="InterPro"/>
</dbReference>
<gene>
    <name evidence="2" type="ORF">METZ01_LOCUS374786</name>
</gene>
<feature type="domain" description="D-isomer specific 2-hydroxyacid dehydrogenase catalytic" evidence="1">
    <location>
        <begin position="40"/>
        <end position="114"/>
    </location>
</feature>
<dbReference type="Pfam" id="PF00389">
    <property type="entry name" value="2-Hacid_dh"/>
    <property type="match status" value="1"/>
</dbReference>
<feature type="non-terminal residue" evidence="2">
    <location>
        <position position="121"/>
    </location>
</feature>
<dbReference type="InterPro" id="IPR006139">
    <property type="entry name" value="D-isomer_2_OHA_DH_cat_dom"/>
</dbReference>
<dbReference type="SUPFAM" id="SSF52283">
    <property type="entry name" value="Formate/glycerate dehydrogenase catalytic domain-like"/>
    <property type="match status" value="1"/>
</dbReference>
<organism evidence="2">
    <name type="scientific">marine metagenome</name>
    <dbReference type="NCBI Taxonomy" id="408172"/>
    <lineage>
        <taxon>unclassified sequences</taxon>
        <taxon>metagenomes</taxon>
        <taxon>ecological metagenomes</taxon>
    </lineage>
</organism>
<name>A0A382TJI9_9ZZZZ</name>
<dbReference type="AlphaFoldDB" id="A0A382TJI9"/>
<protein>
    <recommendedName>
        <fullName evidence="1">D-isomer specific 2-hydroxyacid dehydrogenase catalytic domain-containing protein</fullName>
    </recommendedName>
</protein>
<dbReference type="Gene3D" id="3.40.50.720">
    <property type="entry name" value="NAD(P)-binding Rossmann-like Domain"/>
    <property type="match status" value="1"/>
</dbReference>
<evidence type="ECO:0000259" key="1">
    <source>
        <dbReference type="Pfam" id="PF00389"/>
    </source>
</evidence>